<dbReference type="Proteomes" id="UP000198518">
    <property type="component" value="Unassembled WGS sequence"/>
</dbReference>
<dbReference type="STRING" id="355548.SAMN04487945_1057"/>
<dbReference type="CDD" id="cd04301">
    <property type="entry name" value="NAT_SF"/>
    <property type="match status" value="1"/>
</dbReference>
<dbReference type="OrthoDB" id="104811at2157"/>
<feature type="compositionally biased region" description="Acidic residues" evidence="1">
    <location>
        <begin position="170"/>
        <end position="182"/>
    </location>
</feature>
<feature type="region of interest" description="Disordered" evidence="1">
    <location>
        <begin position="160"/>
        <end position="195"/>
    </location>
</feature>
<dbReference type="EMBL" id="FOJA01000001">
    <property type="protein sequence ID" value="SEW03560.1"/>
    <property type="molecule type" value="Genomic_DNA"/>
</dbReference>
<proteinExistence type="predicted"/>
<dbReference type="GO" id="GO:0016747">
    <property type="term" value="F:acyltransferase activity, transferring groups other than amino-acyl groups"/>
    <property type="evidence" value="ECO:0007669"/>
    <property type="project" value="InterPro"/>
</dbReference>
<accession>A0A1I0NPU9</accession>
<sequence>MFARDAKNHEEVWLLDRLDEYGFEDPAFRSRDYVLAVDEDTNERAGFARLRVHAGDATDGEERVCEFTNIGVLADWRGRGVGAHLLEYLVEDARTQGLDEAYALTDEPAYLEQFGFERVDESDLPAPLGDRLSATREYQPDAEPLRVAFDAFEMPERLRRRFADDHGEDGGDDADTAEDFGIDSDSATYKYDTGG</sequence>
<name>A0A1I0NPU9_9EURY</name>
<dbReference type="RefSeq" id="WP_089668312.1">
    <property type="nucleotide sequence ID" value="NZ_FOJA01000001.1"/>
</dbReference>
<dbReference type="PROSITE" id="PS51186">
    <property type="entry name" value="GNAT"/>
    <property type="match status" value="1"/>
</dbReference>
<protein>
    <submittedName>
        <fullName evidence="3">N-acetylglutamate synthase, GNAT family</fullName>
    </submittedName>
</protein>
<feature type="compositionally biased region" description="Basic and acidic residues" evidence="1">
    <location>
        <begin position="160"/>
        <end position="169"/>
    </location>
</feature>
<dbReference type="Pfam" id="PF00583">
    <property type="entry name" value="Acetyltransf_1"/>
    <property type="match status" value="1"/>
</dbReference>
<evidence type="ECO:0000313" key="4">
    <source>
        <dbReference type="Proteomes" id="UP000198518"/>
    </source>
</evidence>
<dbReference type="InterPro" id="IPR000182">
    <property type="entry name" value="GNAT_dom"/>
</dbReference>
<evidence type="ECO:0000313" key="3">
    <source>
        <dbReference type="EMBL" id="SEW03560.1"/>
    </source>
</evidence>
<gene>
    <name evidence="3" type="ORF">SAMN04487945_1057</name>
</gene>
<keyword evidence="4" id="KW-1185">Reference proteome</keyword>
<evidence type="ECO:0000259" key="2">
    <source>
        <dbReference type="PROSITE" id="PS51186"/>
    </source>
</evidence>
<dbReference type="AlphaFoldDB" id="A0A1I0NPU9"/>
<reference evidence="3 4" key="1">
    <citation type="submission" date="2016-10" db="EMBL/GenBank/DDBJ databases">
        <authorList>
            <person name="de Groot N.N."/>
        </authorList>
    </citation>
    <scope>NUCLEOTIDE SEQUENCE [LARGE SCALE GENOMIC DNA]</scope>
    <source>
        <strain evidence="3 4">CGMCC 1.5337</strain>
    </source>
</reference>
<evidence type="ECO:0000256" key="1">
    <source>
        <dbReference type="SAM" id="MobiDB-lite"/>
    </source>
</evidence>
<dbReference type="InterPro" id="IPR016181">
    <property type="entry name" value="Acyl_CoA_acyltransferase"/>
</dbReference>
<feature type="domain" description="N-acetyltransferase" evidence="2">
    <location>
        <begin position="1"/>
        <end position="159"/>
    </location>
</feature>
<dbReference type="Gene3D" id="3.40.630.30">
    <property type="match status" value="1"/>
</dbReference>
<organism evidence="3 4">
    <name type="scientific">Halobacterium jilantaiense</name>
    <dbReference type="NCBI Taxonomy" id="355548"/>
    <lineage>
        <taxon>Archaea</taxon>
        <taxon>Methanobacteriati</taxon>
        <taxon>Methanobacteriota</taxon>
        <taxon>Stenosarchaea group</taxon>
        <taxon>Halobacteria</taxon>
        <taxon>Halobacteriales</taxon>
        <taxon>Halobacteriaceae</taxon>
        <taxon>Halobacterium</taxon>
    </lineage>
</organism>
<dbReference type="SUPFAM" id="SSF55729">
    <property type="entry name" value="Acyl-CoA N-acyltransferases (Nat)"/>
    <property type="match status" value="1"/>
</dbReference>